<feature type="signal peptide" evidence="3">
    <location>
        <begin position="1"/>
        <end position="18"/>
    </location>
</feature>
<dbReference type="OrthoDB" id="10427941at2759"/>
<dbReference type="KEGG" id="fas:105267978"/>
<keyword evidence="3" id="KW-0732">Signal</keyword>
<keyword evidence="1" id="KW-0175">Coiled coil</keyword>
<feature type="coiled-coil region" evidence="1">
    <location>
        <begin position="59"/>
        <end position="86"/>
    </location>
</feature>
<gene>
    <name evidence="5" type="primary">LOC105267978</name>
</gene>
<evidence type="ECO:0000256" key="3">
    <source>
        <dbReference type="SAM" id="SignalP"/>
    </source>
</evidence>
<proteinExistence type="predicted"/>
<dbReference type="RefSeq" id="XP_011305485.1">
    <property type="nucleotide sequence ID" value="XM_011307183.1"/>
</dbReference>
<protein>
    <submittedName>
        <fullName evidence="5">Uncharacterized protein</fullName>
    </submittedName>
</protein>
<evidence type="ECO:0000256" key="1">
    <source>
        <dbReference type="SAM" id="Coils"/>
    </source>
</evidence>
<feature type="region of interest" description="Disordered" evidence="2">
    <location>
        <begin position="95"/>
        <end position="131"/>
    </location>
</feature>
<name>A0A9R1T9U6_9HYME</name>
<evidence type="ECO:0000313" key="4">
    <source>
        <dbReference type="Proteomes" id="UP000694866"/>
    </source>
</evidence>
<reference evidence="5" key="1">
    <citation type="submission" date="2025-08" db="UniProtKB">
        <authorList>
            <consortium name="RefSeq"/>
        </authorList>
    </citation>
    <scope>IDENTIFICATION</scope>
</reference>
<evidence type="ECO:0000256" key="2">
    <source>
        <dbReference type="SAM" id="MobiDB-lite"/>
    </source>
</evidence>
<keyword evidence="4" id="KW-1185">Reference proteome</keyword>
<organism evidence="4 5">
    <name type="scientific">Fopius arisanus</name>
    <dbReference type="NCBI Taxonomy" id="64838"/>
    <lineage>
        <taxon>Eukaryota</taxon>
        <taxon>Metazoa</taxon>
        <taxon>Ecdysozoa</taxon>
        <taxon>Arthropoda</taxon>
        <taxon>Hexapoda</taxon>
        <taxon>Insecta</taxon>
        <taxon>Pterygota</taxon>
        <taxon>Neoptera</taxon>
        <taxon>Endopterygota</taxon>
        <taxon>Hymenoptera</taxon>
        <taxon>Apocrita</taxon>
        <taxon>Ichneumonoidea</taxon>
        <taxon>Braconidae</taxon>
        <taxon>Opiinae</taxon>
        <taxon>Fopius</taxon>
    </lineage>
</organism>
<evidence type="ECO:0000313" key="5">
    <source>
        <dbReference type="RefSeq" id="XP_011305485.1"/>
    </source>
</evidence>
<dbReference type="AlphaFoldDB" id="A0A9R1T9U6"/>
<feature type="chain" id="PRO_5040434387" evidence="3">
    <location>
        <begin position="19"/>
        <end position="265"/>
    </location>
</feature>
<dbReference type="Proteomes" id="UP000694866">
    <property type="component" value="Unplaced"/>
</dbReference>
<sequence length="265" mass="28783">MVKFVILVGLVLFSEVHGIPNGARSPDDSSGSERARADGWITFSPSWPFSSVSSLFRNSESNENEMKLLKKRIENLEKSQKSIVESLKRIDPGEVNSACNTTESPHGEKPILPLKNEGINNKKKPPVKSMGSLTSSVLTATDHLPGEIDSTIPLVNSRVETTVPVASEKPITSTTQQFGKYNRYSSGNPDNRQIVKVDSIETPPNHNQTSNVFSTESVNFAHEKSTTEVSFSLTSQLGSIVALVSPGSTKLNGPFESPATIEEKN</sequence>
<accession>A0A9R1T9U6</accession>
<dbReference type="GeneID" id="105267978"/>